<dbReference type="NCBIfam" id="NF033486">
    <property type="entry name" value="harvest_ssl1498"/>
    <property type="match status" value="1"/>
</dbReference>
<evidence type="ECO:0000256" key="1">
    <source>
        <dbReference type="SAM" id="Phobius"/>
    </source>
</evidence>
<dbReference type="eggNOG" id="ENOG5033BN1">
    <property type="taxonomic scope" value="Bacteria"/>
</dbReference>
<proteinExistence type="predicted"/>
<comment type="caution">
    <text evidence="2">The sequence shown here is derived from an EMBL/GenBank/DDBJ whole genome shotgun (WGS) entry which is preliminary data.</text>
</comment>
<keyword evidence="1" id="KW-1133">Transmembrane helix</keyword>
<dbReference type="InterPro" id="IPR048028">
    <property type="entry name" value="Psb34-like"/>
</dbReference>
<evidence type="ECO:0000313" key="2">
    <source>
        <dbReference type="EMBL" id="EAZ92000.1"/>
    </source>
</evidence>
<keyword evidence="1" id="KW-0812">Transmembrane</keyword>
<reference evidence="2 3" key="1">
    <citation type="submission" date="2007-03" db="EMBL/GenBank/DDBJ databases">
        <authorList>
            <person name="Stal L."/>
            <person name="Ferriera S."/>
            <person name="Johnson J."/>
            <person name="Kravitz S."/>
            <person name="Beeson K."/>
            <person name="Sutton G."/>
            <person name="Rogers Y.-H."/>
            <person name="Friedman R."/>
            <person name="Frazier M."/>
            <person name="Venter J.C."/>
        </authorList>
    </citation>
    <scope>NUCLEOTIDE SEQUENCE [LARGE SCALE GENOMIC DNA]</scope>
    <source>
        <strain evidence="2 3">CCY0110</strain>
    </source>
</reference>
<keyword evidence="1" id="KW-0472">Membrane</keyword>
<accession>A3IN23</accession>
<protein>
    <submittedName>
        <fullName evidence="2">O-succinylbenzoic acid--CoA ligase</fullName>
        <ecNumber evidence="2">6.2.1.26</ecNumber>
    </submittedName>
</protein>
<evidence type="ECO:0000313" key="3">
    <source>
        <dbReference type="Proteomes" id="UP000003781"/>
    </source>
</evidence>
<feature type="transmembrane region" description="Helical" evidence="1">
    <location>
        <begin position="34"/>
        <end position="55"/>
    </location>
</feature>
<organism evidence="2 3">
    <name type="scientific">Crocosphaera chwakensis CCY0110</name>
    <dbReference type="NCBI Taxonomy" id="391612"/>
    <lineage>
        <taxon>Bacteria</taxon>
        <taxon>Bacillati</taxon>
        <taxon>Cyanobacteriota</taxon>
        <taxon>Cyanophyceae</taxon>
        <taxon>Oscillatoriophycideae</taxon>
        <taxon>Chroococcales</taxon>
        <taxon>Aphanothecaceae</taxon>
        <taxon>Crocosphaera</taxon>
        <taxon>Crocosphaera chwakensis</taxon>
    </lineage>
</organism>
<keyword evidence="2" id="KW-0436">Ligase</keyword>
<sequence length="56" mass="6235">MYTTQLDNGLTNTYAIEPKSYYAQYPAPYQQRRYLVQGAIATLFVTGLVAVSAIIS</sequence>
<dbReference type="EMBL" id="AAXW01000009">
    <property type="protein sequence ID" value="EAZ92000.1"/>
    <property type="molecule type" value="Genomic_DNA"/>
</dbReference>
<dbReference type="RefSeq" id="WP_008274786.1">
    <property type="nucleotide sequence ID" value="NZ_AAXW01000009.1"/>
</dbReference>
<keyword evidence="3" id="KW-1185">Reference proteome</keyword>
<dbReference type="Proteomes" id="UP000003781">
    <property type="component" value="Unassembled WGS sequence"/>
</dbReference>
<gene>
    <name evidence="2" type="ORF">CY0110_00040</name>
</gene>
<dbReference type="AlphaFoldDB" id="A3IN23"/>
<name>A3IN23_9CHRO</name>
<dbReference type="GO" id="GO:0008756">
    <property type="term" value="F:o-succinylbenzoate-CoA ligase activity"/>
    <property type="evidence" value="ECO:0007669"/>
    <property type="project" value="UniProtKB-EC"/>
</dbReference>
<dbReference type="Pfam" id="PF26394">
    <property type="entry name" value="Psb34"/>
    <property type="match status" value="1"/>
</dbReference>
<dbReference type="EC" id="6.2.1.26" evidence="2"/>